<proteinExistence type="predicted"/>
<dbReference type="Proteomes" id="UP000010366">
    <property type="component" value="Plasmid pCHA6605.01"/>
</dbReference>
<evidence type="ECO:0000313" key="1">
    <source>
        <dbReference type="EMBL" id="AFY96978.1"/>
    </source>
</evidence>
<geneLocation type="plasmid" evidence="1 2">
    <name>pCHA6605.01</name>
</geneLocation>
<name>K9UQM0_CHAP6</name>
<protein>
    <submittedName>
        <fullName evidence="1">Uncharacterized protein</fullName>
    </submittedName>
</protein>
<organism evidence="1 2">
    <name type="scientific">Chamaesiphon minutus (strain ATCC 27169 / PCC 6605)</name>
    <dbReference type="NCBI Taxonomy" id="1173020"/>
    <lineage>
        <taxon>Bacteria</taxon>
        <taxon>Bacillati</taxon>
        <taxon>Cyanobacteriota</taxon>
        <taxon>Cyanophyceae</taxon>
        <taxon>Gomontiellales</taxon>
        <taxon>Chamaesiphonaceae</taxon>
        <taxon>Chamaesiphon</taxon>
    </lineage>
</organism>
<dbReference type="EMBL" id="CP003601">
    <property type="protein sequence ID" value="AFY96978.1"/>
    <property type="molecule type" value="Genomic_DNA"/>
</dbReference>
<sequence>MYFHNDTEKTANAEVARSQLFDSRMISLVQPRFWRIEHLKDLKWIQWFPTRDRHEVKAASFRSSF</sequence>
<dbReference type="AlphaFoldDB" id="K9UQM0"/>
<accession>K9UQM0</accession>
<reference evidence="1 2" key="1">
    <citation type="submission" date="2012-05" db="EMBL/GenBank/DDBJ databases">
        <title>Noncontiguous Finished plasmid 1 of genome of Chamaesiphon sp. PCC 6605.</title>
        <authorList>
            <consortium name="US DOE Joint Genome Institute"/>
            <person name="Gugger M."/>
            <person name="Coursin T."/>
            <person name="Rippka R."/>
            <person name="Tandeau De Marsac N."/>
            <person name="Huntemann M."/>
            <person name="Wei C.-L."/>
            <person name="Han J."/>
            <person name="Detter J.C."/>
            <person name="Han C."/>
            <person name="Tapia R."/>
            <person name="Chen A."/>
            <person name="Kyrpides N."/>
            <person name="Mavromatis K."/>
            <person name="Markowitz V."/>
            <person name="Szeto E."/>
            <person name="Ivanova N."/>
            <person name="Pagani I."/>
            <person name="Pati A."/>
            <person name="Goodwin L."/>
            <person name="Nordberg H.P."/>
            <person name="Cantor M.N."/>
            <person name="Hua S.X."/>
            <person name="Woyke T."/>
            <person name="Kerfeld C.A."/>
        </authorList>
    </citation>
    <scope>NUCLEOTIDE SEQUENCE [LARGE SCALE GENOMIC DNA]</scope>
    <source>
        <strain evidence="2">ATCC 27169 / PCC 6605</strain>
        <plasmid evidence="2">Plasmid pCHA6605.01</plasmid>
    </source>
</reference>
<dbReference type="HOGENOM" id="CLU_3041696_0_0_3"/>
<dbReference type="KEGG" id="cmp:Cha6605_6146"/>
<keyword evidence="1" id="KW-0614">Plasmid</keyword>
<evidence type="ECO:0000313" key="2">
    <source>
        <dbReference type="Proteomes" id="UP000010366"/>
    </source>
</evidence>
<dbReference type="RefSeq" id="WP_015328863.1">
    <property type="nucleotide sequence ID" value="NC_020053.1"/>
</dbReference>
<keyword evidence="2" id="KW-1185">Reference proteome</keyword>
<gene>
    <name evidence="1" type="ORF">Cha6605_6146</name>
</gene>